<comment type="caution">
    <text evidence="4">The sequence shown here is derived from an EMBL/GenBank/DDBJ whole genome shotgun (WGS) entry which is preliminary data.</text>
</comment>
<sequence length="721" mass="82109">MKKCFVKAVEEDYIDHPRYPFHKSVSGTFPETESGQGATELGQVATESRDETEKFDVSTSQVDFSPSSALQGLTSTVSPSSKKIDEYKIRTEKDLELKRVEKPLLPEPQTNPLGRSLIIGEKSQVSSDFTSNEMKLFKQFQIRMVSPEHLYYPLLVCIDGQCKTTITPSTASAHLTRHGYYVKKNNEVQALFQKLKNEKGVYNESLHDVPIPDVKVIAIPELYVYNLSKAYTCKLCNASCQNAQTFQKHIKNRHKGKLSADYRQYMTETSGYFQRYMTKGRFFAVEIPKNAQEIKQEESRKKLHDYLAESRASHVENLQDPLQNPNEQPILLRMTGWDKCLGDYIKTVDGVNMLMKLKKIDRKNDPFDSKLYNALEIYMSAVPGNILKAGIEVSKMLQGYDPHKGYAQMFQAITSKGGIGHYLNTILTFLTVCIRSLEDSKLAFKLPLNSLESDTVSRLRKAIKSDEQDISDPLHQALLVLFSEHQDMEQGSEDNYRKVKVLKKNQQDEIVEESSEEDDTKNRSAGAKDEQDDWDDKNSDVETEEGSDDIESETEVDKETRNKSVGAEDEQDDWDDKNSDVETEDGSDDIESETEVDKETRNKSVGAEDEQDDWDDKNSDVETEDGSDDIESETEVDEDFDEDMDIANDEKKLMEEFLTDPQKFSQPIESFFALYHLQSNGTFRQAENVTQSFAHVKYMSKAIVLSEALKQSKGSRSKATR</sequence>
<evidence type="ECO:0000259" key="3">
    <source>
        <dbReference type="PROSITE" id="PS50157"/>
    </source>
</evidence>
<dbReference type="Proteomes" id="UP001498398">
    <property type="component" value="Unassembled WGS sequence"/>
</dbReference>
<reference evidence="4 5" key="1">
    <citation type="submission" date="2024-01" db="EMBL/GenBank/DDBJ databases">
        <title>A draft genome for the cacao thread blight pathogen Marasmiellus scandens.</title>
        <authorList>
            <person name="Baruah I.K."/>
            <person name="Leung J."/>
            <person name="Bukari Y."/>
            <person name="Amoako-Attah I."/>
            <person name="Meinhardt L.W."/>
            <person name="Bailey B.A."/>
            <person name="Cohen S.P."/>
        </authorList>
    </citation>
    <scope>NUCLEOTIDE SEQUENCE [LARGE SCALE GENOMIC DNA]</scope>
    <source>
        <strain evidence="4 5">GH-19</strain>
    </source>
</reference>
<keyword evidence="1" id="KW-0863">Zinc-finger</keyword>
<evidence type="ECO:0000313" key="5">
    <source>
        <dbReference type="Proteomes" id="UP001498398"/>
    </source>
</evidence>
<organism evidence="4 5">
    <name type="scientific">Marasmiellus scandens</name>
    <dbReference type="NCBI Taxonomy" id="2682957"/>
    <lineage>
        <taxon>Eukaryota</taxon>
        <taxon>Fungi</taxon>
        <taxon>Dikarya</taxon>
        <taxon>Basidiomycota</taxon>
        <taxon>Agaricomycotina</taxon>
        <taxon>Agaricomycetes</taxon>
        <taxon>Agaricomycetidae</taxon>
        <taxon>Agaricales</taxon>
        <taxon>Marasmiineae</taxon>
        <taxon>Omphalotaceae</taxon>
        <taxon>Marasmiellus</taxon>
    </lineage>
</organism>
<dbReference type="PROSITE" id="PS50157">
    <property type="entry name" value="ZINC_FINGER_C2H2_2"/>
    <property type="match status" value="1"/>
</dbReference>
<accession>A0ABR1IM78</accession>
<feature type="compositionally biased region" description="Basic and acidic residues" evidence="2">
    <location>
        <begin position="520"/>
        <end position="529"/>
    </location>
</feature>
<feature type="domain" description="C2H2-type" evidence="3">
    <location>
        <begin position="231"/>
        <end position="259"/>
    </location>
</feature>
<feature type="compositionally biased region" description="Acidic residues" evidence="2">
    <location>
        <begin position="567"/>
        <end position="594"/>
    </location>
</feature>
<evidence type="ECO:0000256" key="1">
    <source>
        <dbReference type="PROSITE-ProRule" id="PRU00042"/>
    </source>
</evidence>
<keyword evidence="1" id="KW-0862">Zinc</keyword>
<feature type="region of interest" description="Disordered" evidence="2">
    <location>
        <begin position="506"/>
        <end position="642"/>
    </location>
</feature>
<proteinExistence type="predicted"/>
<evidence type="ECO:0000256" key="2">
    <source>
        <dbReference type="SAM" id="MobiDB-lite"/>
    </source>
</evidence>
<feature type="compositionally biased region" description="Acidic residues" evidence="2">
    <location>
        <begin position="607"/>
        <end position="642"/>
    </location>
</feature>
<gene>
    <name evidence="4" type="ORF">VKT23_020208</name>
</gene>
<dbReference type="PROSITE" id="PS00028">
    <property type="entry name" value="ZINC_FINGER_C2H2_1"/>
    <property type="match status" value="1"/>
</dbReference>
<keyword evidence="1" id="KW-0479">Metal-binding</keyword>
<dbReference type="InterPro" id="IPR022698">
    <property type="entry name" value="OrsD"/>
</dbReference>
<name>A0ABR1IM78_9AGAR</name>
<dbReference type="Pfam" id="PF12013">
    <property type="entry name" value="OrsD"/>
    <property type="match status" value="1"/>
</dbReference>
<evidence type="ECO:0000313" key="4">
    <source>
        <dbReference type="EMBL" id="KAK7434438.1"/>
    </source>
</evidence>
<feature type="compositionally biased region" description="Acidic residues" evidence="2">
    <location>
        <begin position="530"/>
        <end position="554"/>
    </location>
</feature>
<dbReference type="SMART" id="SM00355">
    <property type="entry name" value="ZnF_C2H2"/>
    <property type="match status" value="2"/>
</dbReference>
<keyword evidence="5" id="KW-1185">Reference proteome</keyword>
<feature type="compositionally biased region" description="Acidic residues" evidence="2">
    <location>
        <begin position="509"/>
        <end position="519"/>
    </location>
</feature>
<protein>
    <recommendedName>
        <fullName evidence="3">C2H2-type domain-containing protein</fullName>
    </recommendedName>
</protein>
<dbReference type="EMBL" id="JBANRG010000124">
    <property type="protein sequence ID" value="KAK7434438.1"/>
    <property type="molecule type" value="Genomic_DNA"/>
</dbReference>
<dbReference type="InterPro" id="IPR013087">
    <property type="entry name" value="Znf_C2H2_type"/>
</dbReference>